<dbReference type="InterPro" id="IPR000866">
    <property type="entry name" value="AhpC/TSA"/>
</dbReference>
<name>A0A9X2FB98_9BACT</name>
<evidence type="ECO:0000256" key="1">
    <source>
        <dbReference type="SAM" id="SignalP"/>
    </source>
</evidence>
<dbReference type="Gene3D" id="3.40.30.10">
    <property type="entry name" value="Glutaredoxin"/>
    <property type="match status" value="1"/>
</dbReference>
<dbReference type="EMBL" id="JAMXLR010000051">
    <property type="protein sequence ID" value="MCO6045008.1"/>
    <property type="molecule type" value="Genomic_DNA"/>
</dbReference>
<feature type="chain" id="PRO_5040728861" evidence="1">
    <location>
        <begin position="20"/>
        <end position="400"/>
    </location>
</feature>
<feature type="domain" description="Thioredoxin" evidence="2">
    <location>
        <begin position="247"/>
        <end position="395"/>
    </location>
</feature>
<dbReference type="SUPFAM" id="SSF52833">
    <property type="entry name" value="Thioredoxin-like"/>
    <property type="match status" value="1"/>
</dbReference>
<dbReference type="CDD" id="cd02966">
    <property type="entry name" value="TlpA_like_family"/>
    <property type="match status" value="1"/>
</dbReference>
<dbReference type="PANTHER" id="PTHR42852:SF13">
    <property type="entry name" value="PROTEIN DIPZ"/>
    <property type="match status" value="1"/>
</dbReference>
<dbReference type="Pfam" id="PF00578">
    <property type="entry name" value="AhpC-TSA"/>
    <property type="match status" value="1"/>
</dbReference>
<feature type="signal peptide" evidence="1">
    <location>
        <begin position="1"/>
        <end position="19"/>
    </location>
</feature>
<dbReference type="InterPro" id="IPR036249">
    <property type="entry name" value="Thioredoxin-like_sf"/>
</dbReference>
<protein>
    <submittedName>
        <fullName evidence="3">TlpA family protein disulfide reductase</fullName>
    </submittedName>
</protein>
<organism evidence="3 4">
    <name type="scientific">Aeoliella straminimaris</name>
    <dbReference type="NCBI Taxonomy" id="2954799"/>
    <lineage>
        <taxon>Bacteria</taxon>
        <taxon>Pseudomonadati</taxon>
        <taxon>Planctomycetota</taxon>
        <taxon>Planctomycetia</taxon>
        <taxon>Pirellulales</taxon>
        <taxon>Lacipirellulaceae</taxon>
        <taxon>Aeoliella</taxon>
    </lineage>
</organism>
<dbReference type="InterPro" id="IPR050553">
    <property type="entry name" value="Thioredoxin_ResA/DsbE_sf"/>
</dbReference>
<dbReference type="InterPro" id="IPR013766">
    <property type="entry name" value="Thioredoxin_domain"/>
</dbReference>
<dbReference type="PANTHER" id="PTHR42852">
    <property type="entry name" value="THIOL:DISULFIDE INTERCHANGE PROTEIN DSBE"/>
    <property type="match status" value="1"/>
</dbReference>
<dbReference type="Proteomes" id="UP001155241">
    <property type="component" value="Unassembled WGS sequence"/>
</dbReference>
<dbReference type="AlphaFoldDB" id="A0A9X2FB98"/>
<evidence type="ECO:0000259" key="2">
    <source>
        <dbReference type="PROSITE" id="PS51352"/>
    </source>
</evidence>
<keyword evidence="1" id="KW-0732">Signal</keyword>
<accession>A0A9X2FB98</accession>
<evidence type="ECO:0000313" key="4">
    <source>
        <dbReference type="Proteomes" id="UP001155241"/>
    </source>
</evidence>
<dbReference type="PROSITE" id="PS51352">
    <property type="entry name" value="THIOREDOXIN_2"/>
    <property type="match status" value="1"/>
</dbReference>
<dbReference type="GO" id="GO:0016491">
    <property type="term" value="F:oxidoreductase activity"/>
    <property type="evidence" value="ECO:0007669"/>
    <property type="project" value="InterPro"/>
</dbReference>
<evidence type="ECO:0000313" key="3">
    <source>
        <dbReference type="EMBL" id="MCO6045008.1"/>
    </source>
</evidence>
<sequence length="400" mass="44204">MRGATAFLILSVLVTSVAAEEPELTLGISGTVVDQQGATVEDFDVAHFWSSNGVCWNADGEYYQPAAESDEQKIWKDEGELGELAPLPRNLAQRLPEGHFFIEVPDLDQVALMAVDRDRQRGGIVVVDIAATNQPVEIVLRPLTRVTGEVYCAEAGRKPKSSAARVWARHDQGTGPAITFCVSLQSKFSFLLPPGQYDINVHSESPDAALPRPFQVEVPTGKPSLDLGVINVLMTQPEDGIPRDYRQFYGKQPPPLNITDARGVREDVKLSDFRGKWVVLDFWATWCGPRVKNNLSELAEFCQQHAEQRDHFEILSICNTQGQKAITIEAFEKFSAPLVDGAWKGTSLPYPVLVDGEGKTAGAYGIYRWPTALLIDPEGCLVKDGDLAYLAERLKERRPE</sequence>
<proteinExistence type="predicted"/>
<dbReference type="GO" id="GO:0016209">
    <property type="term" value="F:antioxidant activity"/>
    <property type="evidence" value="ECO:0007669"/>
    <property type="project" value="InterPro"/>
</dbReference>
<reference evidence="3" key="1">
    <citation type="submission" date="2022-06" db="EMBL/GenBank/DDBJ databases">
        <title>Aeoliella straminimaris, a novel planctomycete from sediments.</title>
        <authorList>
            <person name="Vitorino I.R."/>
            <person name="Lage O.M."/>
        </authorList>
    </citation>
    <scope>NUCLEOTIDE SEQUENCE</scope>
    <source>
        <strain evidence="3">ICT_H6.2</strain>
    </source>
</reference>
<dbReference type="RefSeq" id="WP_252853121.1">
    <property type="nucleotide sequence ID" value="NZ_JAMXLR010000051.1"/>
</dbReference>
<comment type="caution">
    <text evidence="3">The sequence shown here is derived from an EMBL/GenBank/DDBJ whole genome shotgun (WGS) entry which is preliminary data.</text>
</comment>
<keyword evidence="4" id="KW-1185">Reference proteome</keyword>
<gene>
    <name evidence="3" type="ORF">NG895_13950</name>
</gene>